<dbReference type="GO" id="GO:0009097">
    <property type="term" value="P:isoleucine biosynthetic process"/>
    <property type="evidence" value="ECO:0007669"/>
    <property type="project" value="TreeGrafter"/>
</dbReference>
<dbReference type="SUPFAM" id="SSF53686">
    <property type="entry name" value="Tryptophan synthase beta subunit-like PLP-dependent enzymes"/>
    <property type="match status" value="1"/>
</dbReference>
<dbReference type="PANTHER" id="PTHR48078:SF6">
    <property type="entry name" value="L-THREONINE DEHYDRATASE CATABOLIC TDCB"/>
    <property type="match status" value="1"/>
</dbReference>
<proteinExistence type="predicted"/>
<gene>
    <name evidence="5" type="ORF">S12H4_44087</name>
</gene>
<protein>
    <recommendedName>
        <fullName evidence="4">Tryptophan synthase beta chain-like PALP domain-containing protein</fullName>
    </recommendedName>
</protein>
<dbReference type="GO" id="GO:0006567">
    <property type="term" value="P:L-threonine catabolic process"/>
    <property type="evidence" value="ECO:0007669"/>
    <property type="project" value="TreeGrafter"/>
</dbReference>
<dbReference type="InterPro" id="IPR050147">
    <property type="entry name" value="Ser/Thr_Dehydratase"/>
</dbReference>
<dbReference type="InterPro" id="IPR001926">
    <property type="entry name" value="TrpB-like_PALP"/>
</dbReference>
<evidence type="ECO:0000259" key="4">
    <source>
        <dbReference type="Pfam" id="PF00291"/>
    </source>
</evidence>
<organism evidence="5">
    <name type="scientific">marine sediment metagenome</name>
    <dbReference type="NCBI Taxonomy" id="412755"/>
    <lineage>
        <taxon>unclassified sequences</taxon>
        <taxon>metagenomes</taxon>
        <taxon>ecological metagenomes</taxon>
    </lineage>
</organism>
<feature type="domain" description="Tryptophan synthase beta chain-like PALP" evidence="4">
    <location>
        <begin position="10"/>
        <end position="227"/>
    </location>
</feature>
<dbReference type="InterPro" id="IPR036052">
    <property type="entry name" value="TrpB-like_PALP_sf"/>
</dbReference>
<comment type="cofactor">
    <cofactor evidence="1">
        <name>pyridoxal 5'-phosphate</name>
        <dbReference type="ChEBI" id="CHEBI:597326"/>
    </cofactor>
</comment>
<dbReference type="Gene3D" id="3.40.50.1100">
    <property type="match status" value="2"/>
</dbReference>
<dbReference type="EMBL" id="BARW01027127">
    <property type="protein sequence ID" value="GAJ13014.1"/>
    <property type="molecule type" value="Genomic_DNA"/>
</dbReference>
<evidence type="ECO:0000313" key="5">
    <source>
        <dbReference type="EMBL" id="GAJ13014.1"/>
    </source>
</evidence>
<dbReference type="Pfam" id="PF00291">
    <property type="entry name" value="PALP"/>
    <property type="match status" value="1"/>
</dbReference>
<accession>X1U6B3</accession>
<sequence>LPLLDKKNIVSLMEGNTPILKSKRLAQNFGLKNLILKLDFLNPTGSFKDRQISMGISKAVEFNKSSVITMSSGNVGASVAAYSARAGLKNIILIPSIAPESKIIQIKQYGGNIVKINSDSTDYISQIVDKASNEFNMANLITAGIYNPFINKGAKTISYEIAIQSKVDNQGFPDAIIIPVGGSGLLSGVYEGFQELLDLDIIENIPKLYGVQPEGCAPFVKAIEDNSSPEHLFQNPWKNINTISTALADDIPLDCYTG</sequence>
<keyword evidence="3" id="KW-0456">Lyase</keyword>
<keyword evidence="2" id="KW-0663">Pyridoxal phosphate</keyword>
<dbReference type="AlphaFoldDB" id="X1U6B3"/>
<dbReference type="GO" id="GO:0003941">
    <property type="term" value="F:L-serine ammonia-lyase activity"/>
    <property type="evidence" value="ECO:0007669"/>
    <property type="project" value="TreeGrafter"/>
</dbReference>
<evidence type="ECO:0000256" key="3">
    <source>
        <dbReference type="ARBA" id="ARBA00023239"/>
    </source>
</evidence>
<evidence type="ECO:0000256" key="2">
    <source>
        <dbReference type="ARBA" id="ARBA00022898"/>
    </source>
</evidence>
<dbReference type="GO" id="GO:0004794">
    <property type="term" value="F:threonine deaminase activity"/>
    <property type="evidence" value="ECO:0007669"/>
    <property type="project" value="TreeGrafter"/>
</dbReference>
<evidence type="ECO:0000256" key="1">
    <source>
        <dbReference type="ARBA" id="ARBA00001933"/>
    </source>
</evidence>
<reference evidence="5" key="1">
    <citation type="journal article" date="2014" name="Front. Microbiol.">
        <title>High frequency of phylogenetically diverse reductive dehalogenase-homologous genes in deep subseafloor sedimentary metagenomes.</title>
        <authorList>
            <person name="Kawai M."/>
            <person name="Futagami T."/>
            <person name="Toyoda A."/>
            <person name="Takaki Y."/>
            <person name="Nishi S."/>
            <person name="Hori S."/>
            <person name="Arai W."/>
            <person name="Tsubouchi T."/>
            <person name="Morono Y."/>
            <person name="Uchiyama I."/>
            <person name="Ito T."/>
            <person name="Fujiyama A."/>
            <person name="Inagaki F."/>
            <person name="Takami H."/>
        </authorList>
    </citation>
    <scope>NUCLEOTIDE SEQUENCE</scope>
    <source>
        <strain evidence="5">Expedition CK06-06</strain>
    </source>
</reference>
<name>X1U6B3_9ZZZZ</name>
<dbReference type="PANTHER" id="PTHR48078">
    <property type="entry name" value="THREONINE DEHYDRATASE, MITOCHONDRIAL-RELATED"/>
    <property type="match status" value="1"/>
</dbReference>
<dbReference type="GO" id="GO:0006565">
    <property type="term" value="P:L-serine catabolic process"/>
    <property type="evidence" value="ECO:0007669"/>
    <property type="project" value="TreeGrafter"/>
</dbReference>
<feature type="non-terminal residue" evidence="5">
    <location>
        <position position="1"/>
    </location>
</feature>
<comment type="caution">
    <text evidence="5">The sequence shown here is derived from an EMBL/GenBank/DDBJ whole genome shotgun (WGS) entry which is preliminary data.</text>
</comment>
<feature type="non-terminal residue" evidence="5">
    <location>
        <position position="258"/>
    </location>
</feature>